<proteinExistence type="predicted"/>
<dbReference type="SUPFAM" id="SSF64076">
    <property type="entry name" value="MTH938-like"/>
    <property type="match status" value="1"/>
</dbReference>
<dbReference type="Proteomes" id="UP001211065">
    <property type="component" value="Unassembled WGS sequence"/>
</dbReference>
<dbReference type="Gene3D" id="3.40.1230.10">
    <property type="entry name" value="MTH938-like"/>
    <property type="match status" value="1"/>
</dbReference>
<dbReference type="GO" id="GO:0032981">
    <property type="term" value="P:mitochondrial respiratory chain complex I assembly"/>
    <property type="evidence" value="ECO:0007669"/>
    <property type="project" value="TreeGrafter"/>
</dbReference>
<sequence length="218" mass="25010">MMMQRTLSKLLCKKKIVHSPYRGSIFLNNKTNNSLSKHLKRSQSTLTNYNLFQNKDSNIKLLNKLDENTCLVNDVRVKVLNNSLYLFDVPQYGVGVSEADLKHKENEHSVFFGWDAKYLRIFELIEPTPEILVIGTGSRMELFPKDLKTYFFDLGIQVEVQASRTAVSTYNVLVSEGRRVSCLILPQIPTSSRTKEYLVEVKSGPLPNVEDRYKTKAE</sequence>
<organism evidence="1 2">
    <name type="scientific">Clydaea vesicula</name>
    <dbReference type="NCBI Taxonomy" id="447962"/>
    <lineage>
        <taxon>Eukaryota</taxon>
        <taxon>Fungi</taxon>
        <taxon>Fungi incertae sedis</taxon>
        <taxon>Chytridiomycota</taxon>
        <taxon>Chytridiomycota incertae sedis</taxon>
        <taxon>Chytridiomycetes</taxon>
        <taxon>Lobulomycetales</taxon>
        <taxon>Lobulomycetaceae</taxon>
        <taxon>Clydaea</taxon>
    </lineage>
</organism>
<dbReference type="GO" id="GO:0005743">
    <property type="term" value="C:mitochondrial inner membrane"/>
    <property type="evidence" value="ECO:0007669"/>
    <property type="project" value="TreeGrafter"/>
</dbReference>
<evidence type="ECO:0008006" key="3">
    <source>
        <dbReference type="Google" id="ProtNLM"/>
    </source>
</evidence>
<protein>
    <recommendedName>
        <fullName evidence="3">NADH dehydrogenase [ubiquinone] 1 alpha subcomplex assembly factor 3</fullName>
    </recommendedName>
</protein>
<dbReference type="InterPro" id="IPR036748">
    <property type="entry name" value="MTH938-like_sf"/>
</dbReference>
<dbReference type="Pfam" id="PF04430">
    <property type="entry name" value="DUF498"/>
    <property type="match status" value="1"/>
</dbReference>
<evidence type="ECO:0000313" key="2">
    <source>
        <dbReference type="Proteomes" id="UP001211065"/>
    </source>
</evidence>
<comment type="caution">
    <text evidence="1">The sequence shown here is derived from an EMBL/GenBank/DDBJ whole genome shotgun (WGS) entry which is preliminary data.</text>
</comment>
<gene>
    <name evidence="1" type="ORF">HK099_005660</name>
</gene>
<dbReference type="PANTHER" id="PTHR21192">
    <property type="entry name" value="NUCLEAR PROTEIN E3-3"/>
    <property type="match status" value="1"/>
</dbReference>
<evidence type="ECO:0000313" key="1">
    <source>
        <dbReference type="EMBL" id="KAJ3216983.1"/>
    </source>
</evidence>
<accession>A0AAD5XZH1</accession>
<dbReference type="AlphaFoldDB" id="A0AAD5XZH1"/>
<dbReference type="InterPro" id="IPR007523">
    <property type="entry name" value="NDUFAF3/AAMDC"/>
</dbReference>
<name>A0AAD5XZH1_9FUNG</name>
<dbReference type="EMBL" id="JADGJW010000450">
    <property type="protein sequence ID" value="KAJ3216983.1"/>
    <property type="molecule type" value="Genomic_DNA"/>
</dbReference>
<dbReference type="PANTHER" id="PTHR21192:SF2">
    <property type="entry name" value="NADH DEHYDROGENASE [UBIQUINONE] 1 ALPHA SUBCOMPLEX ASSEMBLY FACTOR 3"/>
    <property type="match status" value="1"/>
</dbReference>
<reference evidence="1" key="1">
    <citation type="submission" date="2020-05" db="EMBL/GenBank/DDBJ databases">
        <title>Phylogenomic resolution of chytrid fungi.</title>
        <authorList>
            <person name="Stajich J.E."/>
            <person name="Amses K."/>
            <person name="Simmons R."/>
            <person name="Seto K."/>
            <person name="Myers J."/>
            <person name="Bonds A."/>
            <person name="Quandt C.A."/>
            <person name="Barry K."/>
            <person name="Liu P."/>
            <person name="Grigoriev I."/>
            <person name="Longcore J.E."/>
            <person name="James T.Y."/>
        </authorList>
    </citation>
    <scope>NUCLEOTIDE SEQUENCE</scope>
    <source>
        <strain evidence="1">JEL0476</strain>
    </source>
</reference>
<keyword evidence="2" id="KW-1185">Reference proteome</keyword>